<sequence length="531" mass="55885">MTDEKKSALSTEVPRKAGGREWIGLAVLALPTLLLSIDLSVLHLALPYLSADLGADSTQLLWITDIYGFMIAGLLITMGTLGDHIGRRKLLMIGGAVFGIASVLAAYSTSPEMLITTRALMGIAGATLMPSTLALITNMFGEPRQRGVAIAVWMSCFMGGMAFGPVIGGAFIEWFWWGAVFLLGVPVMLLLLITAPILLPEFRNTEAGKLDLISVALLLATILPIIYGFKELARHGWQGGTIAVAIVGVCFGVLFCYRQFRLTHPLLDLHLFGNRTFSSALVISMLVGAVQGGILFLINLHLQLVEGLSPLIAGLWLVPSSLAMIAATMLAPFLAKRIRPAYVIAAGLLFSAIGYQILYQLESTGSLTVAIMGIVMVMMGVGPMGALATDLIVGSAPPEKAGAAAAVSESGAEFGIALGIAALGSLGTAIYRRQVLIPEGVPIESAESASESIIGAVSTAEQLYAPLGTELLGSAREAFTTGLNASALLSTVLFIALALASVILLRHVRPSDESLNVQTNEPQNTEWGQSN</sequence>
<dbReference type="InterPro" id="IPR036259">
    <property type="entry name" value="MFS_trans_sf"/>
</dbReference>
<dbReference type="PANTHER" id="PTHR42718:SF47">
    <property type="entry name" value="METHYL VIOLOGEN RESISTANCE PROTEIN SMVA"/>
    <property type="match status" value="1"/>
</dbReference>
<evidence type="ECO:0000256" key="3">
    <source>
        <dbReference type="ARBA" id="ARBA00022475"/>
    </source>
</evidence>
<dbReference type="GO" id="GO:0022857">
    <property type="term" value="F:transmembrane transporter activity"/>
    <property type="evidence" value="ECO:0007669"/>
    <property type="project" value="InterPro"/>
</dbReference>
<feature type="transmembrane region" description="Helical" evidence="7">
    <location>
        <begin position="485"/>
        <end position="505"/>
    </location>
</feature>
<feature type="transmembrane region" description="Helical" evidence="7">
    <location>
        <begin position="21"/>
        <end position="48"/>
    </location>
</feature>
<evidence type="ECO:0000256" key="5">
    <source>
        <dbReference type="ARBA" id="ARBA00022989"/>
    </source>
</evidence>
<feature type="transmembrane region" description="Helical" evidence="7">
    <location>
        <begin position="235"/>
        <end position="257"/>
    </location>
</feature>
<evidence type="ECO:0000256" key="2">
    <source>
        <dbReference type="ARBA" id="ARBA00022448"/>
    </source>
</evidence>
<dbReference type="EMBL" id="CP045915">
    <property type="protein sequence ID" value="QGH32808.1"/>
    <property type="molecule type" value="Genomic_DNA"/>
</dbReference>
<name>A0A5Q2THE0_9BACI</name>
<keyword evidence="10" id="KW-1185">Reference proteome</keyword>
<dbReference type="AlphaFoldDB" id="A0A5Q2THE0"/>
<reference evidence="9 10" key="1">
    <citation type="submission" date="2019-11" db="EMBL/GenBank/DDBJ databases">
        <title>Gracilibacillus salitolerans sp. nov., a moderate halophile isolated from a saline soil in northwest China.</title>
        <authorList>
            <person name="Gan L."/>
        </authorList>
    </citation>
    <scope>NUCLEOTIDE SEQUENCE [LARGE SCALE GENOMIC DNA]</scope>
    <source>
        <strain evidence="9 10">SCU50</strain>
    </source>
</reference>
<gene>
    <name evidence="9" type="ORF">GI584_01490</name>
</gene>
<feature type="domain" description="Major facilitator superfamily (MFS) profile" evidence="8">
    <location>
        <begin position="24"/>
        <end position="513"/>
    </location>
</feature>
<protein>
    <submittedName>
        <fullName evidence="9">MFS transporter</fullName>
    </submittedName>
</protein>
<evidence type="ECO:0000259" key="8">
    <source>
        <dbReference type="PROSITE" id="PS50850"/>
    </source>
</evidence>
<dbReference type="InterPro" id="IPR020846">
    <property type="entry name" value="MFS_dom"/>
</dbReference>
<dbReference type="Gene3D" id="1.20.1250.20">
    <property type="entry name" value="MFS general substrate transporter like domains"/>
    <property type="match status" value="1"/>
</dbReference>
<dbReference type="InterPro" id="IPR011701">
    <property type="entry name" value="MFS"/>
</dbReference>
<feature type="transmembrane region" description="Helical" evidence="7">
    <location>
        <begin position="341"/>
        <end position="361"/>
    </location>
</feature>
<dbReference type="PANTHER" id="PTHR42718">
    <property type="entry name" value="MAJOR FACILITATOR SUPERFAMILY MULTIDRUG TRANSPORTER MFSC"/>
    <property type="match status" value="1"/>
</dbReference>
<evidence type="ECO:0000256" key="6">
    <source>
        <dbReference type="ARBA" id="ARBA00023136"/>
    </source>
</evidence>
<evidence type="ECO:0000313" key="10">
    <source>
        <dbReference type="Proteomes" id="UP000339690"/>
    </source>
</evidence>
<dbReference type="CDD" id="cd17321">
    <property type="entry name" value="MFS_MMR_MDR_like"/>
    <property type="match status" value="1"/>
</dbReference>
<feature type="transmembrane region" description="Helical" evidence="7">
    <location>
        <begin position="210"/>
        <end position="229"/>
    </location>
</feature>
<keyword evidence="5 7" id="KW-1133">Transmembrane helix</keyword>
<keyword evidence="2" id="KW-0813">Transport</keyword>
<feature type="transmembrane region" description="Helical" evidence="7">
    <location>
        <begin position="277"/>
        <end position="298"/>
    </location>
</feature>
<organism evidence="9 10">
    <name type="scientific">Gracilibacillus salitolerans</name>
    <dbReference type="NCBI Taxonomy" id="2663022"/>
    <lineage>
        <taxon>Bacteria</taxon>
        <taxon>Bacillati</taxon>
        <taxon>Bacillota</taxon>
        <taxon>Bacilli</taxon>
        <taxon>Bacillales</taxon>
        <taxon>Bacillaceae</taxon>
        <taxon>Gracilibacillus</taxon>
    </lineage>
</organism>
<evidence type="ECO:0000313" key="9">
    <source>
        <dbReference type="EMBL" id="QGH32808.1"/>
    </source>
</evidence>
<dbReference type="Proteomes" id="UP000339690">
    <property type="component" value="Chromosome"/>
</dbReference>
<evidence type="ECO:0000256" key="1">
    <source>
        <dbReference type="ARBA" id="ARBA00004651"/>
    </source>
</evidence>
<dbReference type="PROSITE" id="PS50850">
    <property type="entry name" value="MFS"/>
    <property type="match status" value="1"/>
</dbReference>
<dbReference type="Gene3D" id="1.20.1720.10">
    <property type="entry name" value="Multidrug resistance protein D"/>
    <property type="match status" value="1"/>
</dbReference>
<dbReference type="SUPFAM" id="SSF103473">
    <property type="entry name" value="MFS general substrate transporter"/>
    <property type="match status" value="1"/>
</dbReference>
<feature type="transmembrane region" description="Helical" evidence="7">
    <location>
        <begin position="115"/>
        <end position="136"/>
    </location>
</feature>
<feature type="transmembrane region" description="Helical" evidence="7">
    <location>
        <begin position="367"/>
        <end position="393"/>
    </location>
</feature>
<dbReference type="KEGG" id="grc:GI584_01490"/>
<feature type="transmembrane region" description="Helical" evidence="7">
    <location>
        <begin position="310"/>
        <end position="334"/>
    </location>
</feature>
<evidence type="ECO:0000256" key="4">
    <source>
        <dbReference type="ARBA" id="ARBA00022692"/>
    </source>
</evidence>
<evidence type="ECO:0000256" key="7">
    <source>
        <dbReference type="SAM" id="Phobius"/>
    </source>
</evidence>
<dbReference type="RefSeq" id="WP_153789988.1">
    <property type="nucleotide sequence ID" value="NZ_CP045915.1"/>
</dbReference>
<feature type="transmembrane region" description="Helical" evidence="7">
    <location>
        <begin position="174"/>
        <end position="198"/>
    </location>
</feature>
<dbReference type="Pfam" id="PF07690">
    <property type="entry name" value="MFS_1"/>
    <property type="match status" value="1"/>
</dbReference>
<comment type="subcellular location">
    <subcellularLocation>
        <location evidence="1">Cell membrane</location>
        <topology evidence="1">Multi-pass membrane protein</topology>
    </subcellularLocation>
</comment>
<accession>A0A5Q2THE0</accession>
<keyword evidence="4 7" id="KW-0812">Transmembrane</keyword>
<feature type="transmembrane region" description="Helical" evidence="7">
    <location>
        <begin position="148"/>
        <end position="168"/>
    </location>
</feature>
<keyword evidence="3" id="KW-1003">Cell membrane</keyword>
<dbReference type="GO" id="GO:0005886">
    <property type="term" value="C:plasma membrane"/>
    <property type="evidence" value="ECO:0007669"/>
    <property type="project" value="UniProtKB-SubCell"/>
</dbReference>
<proteinExistence type="predicted"/>
<feature type="transmembrane region" description="Helical" evidence="7">
    <location>
        <begin position="60"/>
        <end position="78"/>
    </location>
</feature>
<keyword evidence="6 7" id="KW-0472">Membrane</keyword>
<feature type="transmembrane region" description="Helical" evidence="7">
    <location>
        <begin position="90"/>
        <end position="109"/>
    </location>
</feature>